<dbReference type="EC" id="6.1.1.14" evidence="8"/>
<accession>A0ABY5E0D8</accession>
<evidence type="ECO:0000256" key="5">
    <source>
        <dbReference type="ARBA" id="ARBA00022917"/>
    </source>
</evidence>
<evidence type="ECO:0000256" key="2">
    <source>
        <dbReference type="ARBA" id="ARBA00022598"/>
    </source>
</evidence>
<reference evidence="9" key="1">
    <citation type="submission" date="2022-07" db="EMBL/GenBank/DDBJ databases">
        <title>Arcobacter roscoffensis sp. nov., a marine bacterium isolated from coastal seawater collected from Roscoff, France.</title>
        <authorList>
            <person name="Pascual J."/>
            <person name="Lepeaux C."/>
            <person name="Methner A."/>
            <person name="Overmann J."/>
        </authorList>
    </citation>
    <scope>NUCLEOTIDE SEQUENCE</scope>
    <source>
        <strain evidence="9">ARW1-2F2</strain>
    </source>
</reference>
<dbReference type="GO" id="GO:0004820">
    <property type="term" value="F:glycine-tRNA ligase activity"/>
    <property type="evidence" value="ECO:0007669"/>
    <property type="project" value="UniProtKB-EC"/>
</dbReference>
<evidence type="ECO:0000256" key="8">
    <source>
        <dbReference type="HAMAP-Rule" id="MF_00255"/>
    </source>
</evidence>
<dbReference type="EMBL" id="CP100595">
    <property type="protein sequence ID" value="UTJ05166.1"/>
    <property type="molecule type" value="Genomic_DNA"/>
</dbReference>
<dbReference type="PANTHER" id="PTHR30075:SF2">
    <property type="entry name" value="GLYCINE--TRNA LIGASE, CHLOROPLASTIC_MITOCHONDRIAL 2"/>
    <property type="match status" value="1"/>
</dbReference>
<keyword evidence="8" id="KW-0963">Cytoplasm</keyword>
<keyword evidence="4 8" id="KW-0067">ATP-binding</keyword>
<comment type="catalytic activity">
    <reaction evidence="7 8">
        <text>tRNA(Gly) + glycine + ATP = glycyl-tRNA(Gly) + AMP + diphosphate</text>
        <dbReference type="Rhea" id="RHEA:16013"/>
        <dbReference type="Rhea" id="RHEA-COMP:9664"/>
        <dbReference type="Rhea" id="RHEA-COMP:9683"/>
        <dbReference type="ChEBI" id="CHEBI:30616"/>
        <dbReference type="ChEBI" id="CHEBI:33019"/>
        <dbReference type="ChEBI" id="CHEBI:57305"/>
        <dbReference type="ChEBI" id="CHEBI:78442"/>
        <dbReference type="ChEBI" id="CHEBI:78522"/>
        <dbReference type="ChEBI" id="CHEBI:456215"/>
        <dbReference type="EC" id="6.1.1.14"/>
    </reaction>
</comment>
<comment type="similarity">
    <text evidence="1 8">Belongs to the class-II aminoacyl-tRNA synthetase family.</text>
</comment>
<dbReference type="InterPro" id="IPR006194">
    <property type="entry name" value="Gly-tRNA-synth_heterodimer"/>
</dbReference>
<dbReference type="NCBIfam" id="TIGR00211">
    <property type="entry name" value="glyS"/>
    <property type="match status" value="1"/>
</dbReference>
<keyword evidence="5 8" id="KW-0648">Protein biosynthesis</keyword>
<evidence type="ECO:0000313" key="10">
    <source>
        <dbReference type="Proteomes" id="UP001060012"/>
    </source>
</evidence>
<dbReference type="PANTHER" id="PTHR30075">
    <property type="entry name" value="GLYCYL-TRNA SYNTHETASE"/>
    <property type="match status" value="1"/>
</dbReference>
<comment type="subcellular location">
    <subcellularLocation>
        <location evidence="8">Cytoplasm</location>
    </subcellularLocation>
</comment>
<dbReference type="RefSeq" id="WP_254575347.1">
    <property type="nucleotide sequence ID" value="NZ_CP100595.1"/>
</dbReference>
<keyword evidence="10" id="KW-1185">Reference proteome</keyword>
<evidence type="ECO:0000256" key="7">
    <source>
        <dbReference type="ARBA" id="ARBA00047937"/>
    </source>
</evidence>
<name>A0ABY5E0D8_9BACT</name>
<proteinExistence type="inferred from homology"/>
<dbReference type="HAMAP" id="MF_00255">
    <property type="entry name" value="Gly_tRNA_synth_beta"/>
    <property type="match status" value="1"/>
</dbReference>
<keyword evidence="6 8" id="KW-0030">Aminoacyl-tRNA synthetase</keyword>
<sequence length="671" mass="76672">MNKPLLIEIGVEELPAIPFLKELANIEKKWTDILEKNRLLCDFEFFYTPRRLVLWHREFQVKQEDSVQEMFGAPVKIAFKDGEPTGAALGFAKKCGVSVDELDKIDQGRGEVLYFKKEVTGTNSADLLNDMVNEFISSLNFGKSMRWASRTDSFIRPIRSLSIMLGEQVVEGELYGVKSSNFAFAHRMVSYEPFTFDFAGDYFCKLDKNGVILYPDERRKIILDQMREIEHRDGVKIEIDKDLLEEVVAITEYPTALIGKFDEEFLELPEEVIVTSMKEHQRYFAVYKDDKLTNNFIVVSNSKTNDFGYIIEGNEKVLRPRLADGMFFWKNDINNGLSNEGLKKLTFVEGLGSMYEKCEREAKIASYLANTFEVEQKDLIEKAVMLSKADLMSEMVFEFTELQGLMGYYYAKLAGEDELVYTALKEQYLPDGEDSDLPSNKFSSIIALAYKLDNLMGLFSVGKIPTGSKDPFGLRRAAAGIVKISMEHELSVDLDKIIDALASNYPGLDKAQLVEFFNERLFKIFDVNPSVLKAVLGSGETDIFKISKKLCALNPIVQSDNFKEYSTTFKRVANIIKDIDVNSELTVNDSLLEDDAEKELYLAFTTVVSKEYQCYEDQVEALFDLKSQLDNFFDNVYVNHEDEAIKTNRKNIIGKVYQEFRKIADIKEITI</sequence>
<organism evidence="9 10">
    <name type="scientific">Arcobacter roscoffensis</name>
    <dbReference type="NCBI Taxonomy" id="2961520"/>
    <lineage>
        <taxon>Bacteria</taxon>
        <taxon>Pseudomonadati</taxon>
        <taxon>Campylobacterota</taxon>
        <taxon>Epsilonproteobacteria</taxon>
        <taxon>Campylobacterales</taxon>
        <taxon>Arcobacteraceae</taxon>
        <taxon>Arcobacter</taxon>
    </lineage>
</organism>
<evidence type="ECO:0000256" key="6">
    <source>
        <dbReference type="ARBA" id="ARBA00023146"/>
    </source>
</evidence>
<evidence type="ECO:0000256" key="3">
    <source>
        <dbReference type="ARBA" id="ARBA00022741"/>
    </source>
</evidence>
<evidence type="ECO:0000256" key="4">
    <source>
        <dbReference type="ARBA" id="ARBA00022840"/>
    </source>
</evidence>
<evidence type="ECO:0000256" key="1">
    <source>
        <dbReference type="ARBA" id="ARBA00008226"/>
    </source>
</evidence>
<protein>
    <recommendedName>
        <fullName evidence="8">Glycine--tRNA ligase beta subunit</fullName>
        <ecNumber evidence="8">6.1.1.14</ecNumber>
    </recommendedName>
    <alternativeName>
        <fullName evidence="8">Glycyl-tRNA synthetase beta subunit</fullName>
        <shortName evidence="8">GlyRS</shortName>
    </alternativeName>
</protein>
<comment type="subunit">
    <text evidence="8">Tetramer of two alpha and two beta subunits.</text>
</comment>
<dbReference type="Proteomes" id="UP001060012">
    <property type="component" value="Chromosome"/>
</dbReference>
<dbReference type="PRINTS" id="PR01045">
    <property type="entry name" value="TRNASYNTHGB"/>
</dbReference>
<evidence type="ECO:0000313" key="9">
    <source>
        <dbReference type="EMBL" id="UTJ05166.1"/>
    </source>
</evidence>
<gene>
    <name evidence="8 9" type="primary">glyS</name>
    <name evidence="9" type="ORF">NJU99_07740</name>
</gene>
<dbReference type="PROSITE" id="PS50861">
    <property type="entry name" value="AA_TRNA_LIGASE_II_GLYAB"/>
    <property type="match status" value="1"/>
</dbReference>
<dbReference type="InterPro" id="IPR015944">
    <property type="entry name" value="Gly-tRNA-synth_bsu"/>
</dbReference>
<keyword evidence="2 8" id="KW-0436">Ligase</keyword>
<keyword evidence="3 8" id="KW-0547">Nucleotide-binding</keyword>
<dbReference type="Pfam" id="PF02092">
    <property type="entry name" value="tRNA_synt_2f"/>
    <property type="match status" value="1"/>
</dbReference>